<dbReference type="Proteomes" id="UP000013201">
    <property type="component" value="Unassembled WGS sequence"/>
</dbReference>
<dbReference type="AlphaFoldDB" id="N1MQ41"/>
<feature type="region of interest" description="Disordered" evidence="1">
    <location>
        <begin position="184"/>
        <end position="217"/>
    </location>
</feature>
<reference evidence="2 3" key="1">
    <citation type="submission" date="2013-03" db="EMBL/GenBank/DDBJ databases">
        <authorList>
            <person name="Le V."/>
        </authorList>
    </citation>
    <scope>NUCLEOTIDE SEQUENCE [LARGE SCALE GENOMIC DNA]</scope>
    <source>
        <strain evidence="2 3">BiD32</strain>
    </source>
</reference>
<sequence length="250" mass="28084">MKVVNPFAEHLTFLDDKTRTRRDHRKYLGLIRAVALLHQHQRPIRTLDRPGRDPVPYIEATLDDIAAANRLAHAVLGTTLDELPPQTRTLLRLVREHIAARAAAEGVHPRDLRFTRREVREATCWGDTQLKLHLHRLEELEYLLVRREGTRFVYELAWAGEGETGTPFVMGLIEVDRLRHQYDRERSGVEAEQSPLGRGTVGPVSPPGRSAETAQTPGMVRLAASIAAPLPESTSAVAVGERRSYVHAAR</sequence>
<name>N1MQ41_9SPHN</name>
<protein>
    <submittedName>
        <fullName evidence="2">DNA primase</fullName>
    </submittedName>
</protein>
<accession>N1MQ41</accession>
<organism evidence="2 3">
    <name type="scientific">Sphingobium indicum BiD32</name>
    <dbReference type="NCBI Taxonomy" id="1301087"/>
    <lineage>
        <taxon>Bacteria</taxon>
        <taxon>Pseudomonadati</taxon>
        <taxon>Pseudomonadota</taxon>
        <taxon>Alphaproteobacteria</taxon>
        <taxon>Sphingomonadales</taxon>
        <taxon>Sphingomonadaceae</taxon>
        <taxon>Sphingobium</taxon>
    </lineage>
</organism>
<keyword evidence="3" id="KW-1185">Reference proteome</keyword>
<dbReference type="EMBL" id="CAVK010000194">
    <property type="protein sequence ID" value="CCW19345.1"/>
    <property type="molecule type" value="Genomic_DNA"/>
</dbReference>
<reference evidence="3" key="2">
    <citation type="submission" date="2013-04" db="EMBL/GenBank/DDBJ databases">
        <title>Bisphenol A degrading Sphingobium sp. strain BiD32.</title>
        <authorList>
            <person name="Nielsen J.L."/>
            <person name="Zhou N.A."/>
            <person name="Kjeldal H."/>
        </authorList>
    </citation>
    <scope>NUCLEOTIDE SEQUENCE [LARGE SCALE GENOMIC DNA]</scope>
    <source>
        <strain evidence="3">BiD32</strain>
    </source>
</reference>
<proteinExistence type="predicted"/>
<evidence type="ECO:0000313" key="3">
    <source>
        <dbReference type="Proteomes" id="UP000013201"/>
    </source>
</evidence>
<evidence type="ECO:0000256" key="1">
    <source>
        <dbReference type="SAM" id="MobiDB-lite"/>
    </source>
</evidence>
<gene>
    <name evidence="2" type="ORF">EBBID32_37110</name>
</gene>
<evidence type="ECO:0000313" key="2">
    <source>
        <dbReference type="EMBL" id="CCW19345.1"/>
    </source>
</evidence>
<comment type="caution">
    <text evidence="2">The sequence shown here is derived from an EMBL/GenBank/DDBJ whole genome shotgun (WGS) entry which is preliminary data.</text>
</comment>